<keyword evidence="2" id="KW-0732">Signal</keyword>
<evidence type="ECO:0000256" key="2">
    <source>
        <dbReference type="SAM" id="SignalP"/>
    </source>
</evidence>
<reference evidence="3 4" key="1">
    <citation type="submission" date="2024-02" db="EMBL/GenBank/DDBJ databases">
        <authorList>
            <person name="Daric V."/>
            <person name="Darras S."/>
        </authorList>
    </citation>
    <scope>NUCLEOTIDE SEQUENCE [LARGE SCALE GENOMIC DNA]</scope>
</reference>
<organism evidence="3 4">
    <name type="scientific">Clavelina lepadiformis</name>
    <name type="common">Light-bulb sea squirt</name>
    <name type="synonym">Ascidia lepadiformis</name>
    <dbReference type="NCBI Taxonomy" id="159417"/>
    <lineage>
        <taxon>Eukaryota</taxon>
        <taxon>Metazoa</taxon>
        <taxon>Chordata</taxon>
        <taxon>Tunicata</taxon>
        <taxon>Ascidiacea</taxon>
        <taxon>Aplousobranchia</taxon>
        <taxon>Clavelinidae</taxon>
        <taxon>Clavelina</taxon>
    </lineage>
</organism>
<comment type="caution">
    <text evidence="3">The sequence shown here is derived from an EMBL/GenBank/DDBJ whole genome shotgun (WGS) entry which is preliminary data.</text>
</comment>
<dbReference type="InterPro" id="IPR008657">
    <property type="entry name" value="JTB"/>
</dbReference>
<accession>A0ABP0G9H4</accession>
<feature type="chain" id="PRO_5046924541" description="Jumping translocation breakpoint protein" evidence="2">
    <location>
        <begin position="26"/>
        <end position="142"/>
    </location>
</feature>
<sequence length="142" mass="16474">MINCRAYQHGICLIIFLLCIVHSSAEEKKNNKGIKRILDVIDECWENEEYDVEVKCHVCDSHENSALQVCSRTGYIEQVKCKSGTTSYKSCPRDPEREMVIFWKFEGVMIFVSVLAGAIVMLRMRKLDRENIERIQRQISAL</sequence>
<proteinExistence type="predicted"/>
<evidence type="ECO:0008006" key="5">
    <source>
        <dbReference type="Google" id="ProtNLM"/>
    </source>
</evidence>
<keyword evidence="1" id="KW-0472">Membrane</keyword>
<dbReference type="Gene3D" id="3.30.720.220">
    <property type="match status" value="1"/>
</dbReference>
<keyword evidence="4" id="KW-1185">Reference proteome</keyword>
<dbReference type="PANTHER" id="PTHR13041:SF3">
    <property type="entry name" value="PROTEIN JTB"/>
    <property type="match status" value="1"/>
</dbReference>
<feature type="signal peptide" evidence="2">
    <location>
        <begin position="1"/>
        <end position="25"/>
    </location>
</feature>
<name>A0ABP0G9H4_CLALP</name>
<protein>
    <recommendedName>
        <fullName evidence="5">Jumping translocation breakpoint protein</fullName>
    </recommendedName>
</protein>
<dbReference type="PANTHER" id="PTHR13041">
    <property type="entry name" value="JTB PROTEIN-RELATED"/>
    <property type="match status" value="1"/>
</dbReference>
<evidence type="ECO:0000313" key="3">
    <source>
        <dbReference type="EMBL" id="CAK8688446.1"/>
    </source>
</evidence>
<dbReference type="EMBL" id="CAWYQH010000108">
    <property type="protein sequence ID" value="CAK8688446.1"/>
    <property type="molecule type" value="Genomic_DNA"/>
</dbReference>
<gene>
    <name evidence="3" type="ORF">CVLEPA_LOCUS20463</name>
</gene>
<evidence type="ECO:0000313" key="4">
    <source>
        <dbReference type="Proteomes" id="UP001642483"/>
    </source>
</evidence>
<feature type="transmembrane region" description="Helical" evidence="1">
    <location>
        <begin position="101"/>
        <end position="122"/>
    </location>
</feature>
<evidence type="ECO:0000256" key="1">
    <source>
        <dbReference type="SAM" id="Phobius"/>
    </source>
</evidence>
<dbReference type="Pfam" id="PF05439">
    <property type="entry name" value="JTB"/>
    <property type="match status" value="1"/>
</dbReference>
<keyword evidence="1" id="KW-1133">Transmembrane helix</keyword>
<dbReference type="Proteomes" id="UP001642483">
    <property type="component" value="Unassembled WGS sequence"/>
</dbReference>
<keyword evidence="1" id="KW-0812">Transmembrane</keyword>